<organism evidence="1 2">
    <name type="scientific">Chytriomyces confervae</name>
    <dbReference type="NCBI Taxonomy" id="246404"/>
    <lineage>
        <taxon>Eukaryota</taxon>
        <taxon>Fungi</taxon>
        <taxon>Fungi incertae sedis</taxon>
        <taxon>Chytridiomycota</taxon>
        <taxon>Chytridiomycota incertae sedis</taxon>
        <taxon>Chytridiomycetes</taxon>
        <taxon>Chytridiales</taxon>
        <taxon>Chytriomycetaceae</taxon>
        <taxon>Chytriomyces</taxon>
    </lineage>
</organism>
<dbReference type="Proteomes" id="UP000320333">
    <property type="component" value="Unassembled WGS sequence"/>
</dbReference>
<proteinExistence type="predicted"/>
<dbReference type="OrthoDB" id="192440at2759"/>
<comment type="caution">
    <text evidence="1">The sequence shown here is derived from an EMBL/GenBank/DDBJ whole genome shotgun (WGS) entry which is preliminary data.</text>
</comment>
<dbReference type="Gene3D" id="3.30.559.10">
    <property type="entry name" value="Chloramphenicol acetyltransferase-like domain"/>
    <property type="match status" value="1"/>
</dbReference>
<dbReference type="InterPro" id="IPR023213">
    <property type="entry name" value="CAT-like_dom_sf"/>
</dbReference>
<gene>
    <name evidence="1" type="ORF">CcCBS67573_g02140</name>
</gene>
<keyword evidence="2" id="KW-1185">Reference proteome</keyword>
<dbReference type="AlphaFoldDB" id="A0A507FJU5"/>
<sequence length="424" mass="47034">MSNIYTAIPKRKKDNPEMKAATLVRLSQYEQSPFLQSQEAICYATFYTGSPPISHLKTRVCEILALNPVLAGRISKRPITGLHLQIPQNDCINIADHFQVLESTLTHETNPLGPELPVLVPCNRIAVRTQAPLYKMAVLVNEAKGQFCVAIAISHMIVDGVNFYSLLSMLDKNQAASSLEFNFRQGKDDTLLKQSFKAVLPNLHQSMFEIMPTFGQPLQFAVSGLVQRMKAMPSILKGNEKWRRVDVPSKWIAEQKRHAIQNLGNTAPDGKPAFVSTNDVLVSWFLRRAGVTTGAMIINLRGKVDGLNENSAGNYMRLLTFQTGQFETPSAIREAISGNGKVLKACPALKRKDARIGFNAKFGIVSNVCALFRIVELPDCEFLEHHYTHRDADVLAGIPYCTVYMSAPGKICILTNVDAEFLPC</sequence>
<evidence type="ECO:0000313" key="1">
    <source>
        <dbReference type="EMBL" id="TPX76584.1"/>
    </source>
</evidence>
<reference evidence="1 2" key="1">
    <citation type="journal article" date="2019" name="Sci. Rep.">
        <title>Comparative genomics of chytrid fungi reveal insights into the obligate biotrophic and pathogenic lifestyle of Synchytrium endobioticum.</title>
        <authorList>
            <person name="van de Vossenberg B.T.L.H."/>
            <person name="Warris S."/>
            <person name="Nguyen H.D.T."/>
            <person name="van Gent-Pelzer M.P.E."/>
            <person name="Joly D.L."/>
            <person name="van de Geest H.C."/>
            <person name="Bonants P.J.M."/>
            <person name="Smith D.S."/>
            <person name="Levesque C.A."/>
            <person name="van der Lee T.A.J."/>
        </authorList>
    </citation>
    <scope>NUCLEOTIDE SEQUENCE [LARGE SCALE GENOMIC DNA]</scope>
    <source>
        <strain evidence="1 2">CBS 675.73</strain>
    </source>
</reference>
<name>A0A507FJU5_9FUNG</name>
<evidence type="ECO:0000313" key="2">
    <source>
        <dbReference type="Proteomes" id="UP000320333"/>
    </source>
</evidence>
<accession>A0A507FJU5</accession>
<dbReference type="EMBL" id="QEAP01000042">
    <property type="protein sequence ID" value="TPX76584.1"/>
    <property type="molecule type" value="Genomic_DNA"/>
</dbReference>
<protein>
    <submittedName>
        <fullName evidence="1">Uncharacterized protein</fullName>
    </submittedName>
</protein>